<feature type="coiled-coil region" evidence="2">
    <location>
        <begin position="283"/>
        <end position="365"/>
    </location>
</feature>
<feature type="repeat" description="HEAT" evidence="1">
    <location>
        <begin position="1035"/>
        <end position="1073"/>
    </location>
</feature>
<evidence type="ECO:0008006" key="5">
    <source>
        <dbReference type="Google" id="ProtNLM"/>
    </source>
</evidence>
<dbReference type="PROSITE" id="PS50896">
    <property type="entry name" value="LISH"/>
    <property type="match status" value="2"/>
</dbReference>
<dbReference type="InterPro" id="IPR016024">
    <property type="entry name" value="ARM-type_fold"/>
</dbReference>
<feature type="coiled-coil region" evidence="2">
    <location>
        <begin position="151"/>
        <end position="185"/>
    </location>
</feature>
<dbReference type="InterPro" id="IPR021133">
    <property type="entry name" value="HEAT_type_2"/>
</dbReference>
<feature type="region of interest" description="Disordered" evidence="3">
    <location>
        <begin position="1198"/>
        <end position="1231"/>
    </location>
</feature>
<feature type="compositionally biased region" description="Polar residues" evidence="3">
    <location>
        <begin position="496"/>
        <end position="509"/>
    </location>
</feature>
<accession>A0A2N9GU33</accession>
<dbReference type="SUPFAM" id="SSF48371">
    <property type="entry name" value="ARM repeat"/>
    <property type="match status" value="1"/>
</dbReference>
<protein>
    <recommendedName>
        <fullName evidence="5">LisH domain-containing protein</fullName>
    </recommendedName>
</protein>
<name>A0A2N9GU33_FAGSY</name>
<dbReference type="Gene3D" id="1.25.10.10">
    <property type="entry name" value="Leucine-rich Repeat Variant"/>
    <property type="match status" value="2"/>
</dbReference>
<dbReference type="PANTHER" id="PTHR32059">
    <property type="entry name" value="RAB11-BINDING PROTEIN RELCH"/>
    <property type="match status" value="1"/>
</dbReference>
<evidence type="ECO:0000256" key="1">
    <source>
        <dbReference type="PROSITE-ProRule" id="PRU00103"/>
    </source>
</evidence>
<feature type="coiled-coil region" evidence="2">
    <location>
        <begin position="395"/>
        <end position="422"/>
    </location>
</feature>
<feature type="compositionally biased region" description="Low complexity" evidence="3">
    <location>
        <begin position="1211"/>
        <end position="1224"/>
    </location>
</feature>
<dbReference type="EMBL" id="OIVN01002388">
    <property type="protein sequence ID" value="SPD03202.1"/>
    <property type="molecule type" value="Genomic_DNA"/>
</dbReference>
<dbReference type="PROSITE" id="PS50077">
    <property type="entry name" value="HEAT_REPEAT"/>
    <property type="match status" value="1"/>
</dbReference>
<organism evidence="4">
    <name type="scientific">Fagus sylvatica</name>
    <name type="common">Beechnut</name>
    <dbReference type="NCBI Taxonomy" id="28930"/>
    <lineage>
        <taxon>Eukaryota</taxon>
        <taxon>Viridiplantae</taxon>
        <taxon>Streptophyta</taxon>
        <taxon>Embryophyta</taxon>
        <taxon>Tracheophyta</taxon>
        <taxon>Spermatophyta</taxon>
        <taxon>Magnoliopsida</taxon>
        <taxon>eudicotyledons</taxon>
        <taxon>Gunneridae</taxon>
        <taxon>Pentapetalae</taxon>
        <taxon>rosids</taxon>
        <taxon>fabids</taxon>
        <taxon>Fagales</taxon>
        <taxon>Fagaceae</taxon>
        <taxon>Fagus</taxon>
    </lineage>
</organism>
<dbReference type="GO" id="GO:0055037">
    <property type="term" value="C:recycling endosome"/>
    <property type="evidence" value="ECO:0007669"/>
    <property type="project" value="TreeGrafter"/>
</dbReference>
<gene>
    <name evidence="4" type="ORF">FSB_LOCUS31084</name>
</gene>
<evidence type="ECO:0000256" key="3">
    <source>
        <dbReference type="SAM" id="MobiDB-lite"/>
    </source>
</evidence>
<sequence length="1254" mass="141021">MDVERSSLCNCVVNFLLEERYLLTAFELLHELLDDGRDDHAIRLKEFFSDPSQFPPDQISRFNSLRVKNGKRENARIVVWPVISFISCSHFAINTIDEDGLQNNAMWGGMRMGQRCWVLMPLNDDFGIGKWGFGGKVMVEVADPQSLLEEKESLEEKLAISEYELRLAQEDILKLKAELQKKLEVPLDELNESNIDAYVNQGPEFQRRKRDASSSDLGPLKDNERRDLNCAVKEYLLIAGYRLTAMTFYEEVTDQNLEVWQNTAACVPDALRHYYYQYLSSTTEAAEEKISMLRENESLLKENERLNQEKECLRKNKDLADGQISALTKSLEALQKDLKDKENLIQDLKQSLEHQRKELNGCRSEITALKMHIEGSLSGRNFLANDVDHVQSQSLEKYKEEIKSLQMEIESLKAKNMNSLDSVNSIKSEIESVQAEEKVVEILEDKSIISHPVDAEIVDQKNSELQATQSFNGNTNKPEEVLQELLLSHSNDDTTSENVGNVSKQNGEPQSRRKQANTSKIRQFIWNPPEAFSSSRGWVGVLIESTLCHLNGIGTIQILADALPKIVPYVLINHREELLPLIMCAIERHPDSSTRDSLTHTLFNLIKRPDEQQRRIIMDACVSLAKNVGEMRTETELLPQCWEQINHMYEERRLLVAQSCGELAEFVRPEIRDSLILSIVQQLIEDSATVVREAAAHNLALLLPLFPNVDKYFKVEELMFQLVCDPSGVVVETTLKELLPAVINWGNKLDHILRVLLSHILSSAQRCPPLSGVEGSVESHLRLLGERERWNVDVLLRMLTELLPSVHQKAVETCPFSSVPETMGKPFSTSLLELYAGGHVEWPAFEWMHGDCFPDLIQLACLLPQKEDSLRNRTTKFLLALSEHFGDSYLTHIMLPVFLVAVGDDADLTFFPSTIQSRIKGLRPRTAVAEKLATMCVLPLLLAGVLGAPIKHGQLAEYLRKLLVEGSMKESQPTKHSEIVDAVRFLCTFEEHHGMIFNILWEMVVSSNVNMKISAANLLKVIVPYNDAKVASTHVVPALVTLGSDQNLNVKYASIDAFGAVAQHFKNDMIVDKIRVQMDAFLEDGSHEATIAVIFQLSATPTSASDLIRRREKANAFCEAIRALDATDIPATSVRDFLLPAIQNLLKDSDALDPAHKEALEIIMKERSGGTFETISKVMGAHLGLASSVSSFFGEGGLLGKKENAEPPQEPVESPKPVSPSAAAEDTRFKRIMRGNFTDMLRGKAKSQEETQNQ</sequence>
<dbReference type="GO" id="GO:0032367">
    <property type="term" value="P:intracellular cholesterol transport"/>
    <property type="evidence" value="ECO:0007669"/>
    <property type="project" value="InterPro"/>
</dbReference>
<dbReference type="GO" id="GO:0005802">
    <property type="term" value="C:trans-Golgi network"/>
    <property type="evidence" value="ECO:0007669"/>
    <property type="project" value="InterPro"/>
</dbReference>
<dbReference type="InterPro" id="IPR006594">
    <property type="entry name" value="LisH"/>
</dbReference>
<reference evidence="4" key="1">
    <citation type="submission" date="2018-02" db="EMBL/GenBank/DDBJ databases">
        <authorList>
            <person name="Cohen D.B."/>
            <person name="Kent A.D."/>
        </authorList>
    </citation>
    <scope>NUCLEOTIDE SEQUENCE</scope>
</reference>
<proteinExistence type="predicted"/>
<dbReference type="InterPro" id="IPR040362">
    <property type="entry name" value="RELCH"/>
</dbReference>
<keyword evidence="2" id="KW-0175">Coiled coil</keyword>
<evidence type="ECO:0000256" key="2">
    <source>
        <dbReference type="SAM" id="Coils"/>
    </source>
</evidence>
<dbReference type="PANTHER" id="PTHR32059:SF0">
    <property type="entry name" value="RAB11-BINDING PROTEIN RELCH"/>
    <property type="match status" value="1"/>
</dbReference>
<evidence type="ECO:0000313" key="4">
    <source>
        <dbReference type="EMBL" id="SPD03202.1"/>
    </source>
</evidence>
<dbReference type="SMART" id="SM00667">
    <property type="entry name" value="LisH"/>
    <property type="match status" value="2"/>
</dbReference>
<feature type="region of interest" description="Disordered" evidence="3">
    <location>
        <begin position="491"/>
        <end position="518"/>
    </location>
</feature>
<dbReference type="InterPro" id="IPR011989">
    <property type="entry name" value="ARM-like"/>
</dbReference>
<dbReference type="AlphaFoldDB" id="A0A2N9GU33"/>